<dbReference type="AlphaFoldDB" id="A0A9Q9MGD2"/>
<dbReference type="Proteomes" id="UP001058003">
    <property type="component" value="Chromosome"/>
</dbReference>
<protein>
    <submittedName>
        <fullName evidence="3">FAD-dependent oxidoreductase</fullName>
    </submittedName>
</protein>
<dbReference type="GO" id="GO:0016491">
    <property type="term" value="F:oxidoreductase activity"/>
    <property type="evidence" value="ECO:0007669"/>
    <property type="project" value="UniProtKB-KW"/>
</dbReference>
<reference evidence="3" key="1">
    <citation type="submission" date="2021-04" db="EMBL/GenBank/DDBJ databases">
        <title>Dactylosporangium aurantiacum NRRL B-8018 full assembly.</title>
        <authorList>
            <person name="Hartkoorn R.C."/>
            <person name="Beaudoing E."/>
            <person name="Hot D."/>
        </authorList>
    </citation>
    <scope>NUCLEOTIDE SEQUENCE</scope>
    <source>
        <strain evidence="3">NRRL B-8018</strain>
    </source>
</reference>
<dbReference type="Gene3D" id="3.50.50.60">
    <property type="entry name" value="FAD/NAD(P)-binding domain"/>
    <property type="match status" value="2"/>
</dbReference>
<dbReference type="PANTHER" id="PTHR42949">
    <property type="entry name" value="ANAEROBIC GLYCEROL-3-PHOSPHATE DEHYDROGENASE SUBUNIT B"/>
    <property type="match status" value="1"/>
</dbReference>
<dbReference type="InterPro" id="IPR051691">
    <property type="entry name" value="Metab_Enz_Cyan_OpOx_G3PDH"/>
</dbReference>
<evidence type="ECO:0000256" key="1">
    <source>
        <dbReference type="ARBA" id="ARBA00023002"/>
    </source>
</evidence>
<dbReference type="PRINTS" id="PR00368">
    <property type="entry name" value="FADPNR"/>
</dbReference>
<dbReference type="KEGG" id="daur:Daura_32795"/>
<name>A0A9Q9MGD2_9ACTN</name>
<dbReference type="OrthoDB" id="9800167at2"/>
<sequence length="423" mass="44072">MNEHVRVAIVGGGPAGLTAAAALARRLGDGVLLIEREAETGGIPRHSDHLGYGLRDLHRFVSGPAYARRLTAAARAAGARLETGAMVTGWAGERALEVTSPRGRRVVHADAVVLATGARERPRPARHIPGDRPDGVYTTGQLQQLVHLYHRDVGRRAVVVGADLVSWSAVLTLRAAGCRPVLLATEGPHAVLRRSARVAFGVPVLTGTRVAAINGHGRVTSVDLEDPRTGRRHRVPCDTVVLTGDWIPEHELARTGGLDMDAGTRGPRVDTALATSRPGVFAAGNLLHPVDTADVAALDGRHVAGAVLAHLTGAAAGPARPAGPAAGPAGPAAPLELRCAAPLRWIAPQLIRPGGPAPVRGRLLLWCDTYRAVPHVVAVQDGRRVGAVRVPWPAAPGRVFRVPFTLVAGADPAGGPVTVALDR</sequence>
<proteinExistence type="predicted"/>
<dbReference type="PANTHER" id="PTHR42949:SF3">
    <property type="entry name" value="ANAEROBIC GLYCEROL-3-PHOSPHATE DEHYDROGENASE SUBUNIT B"/>
    <property type="match status" value="1"/>
</dbReference>
<keyword evidence="4" id="KW-1185">Reference proteome</keyword>
<dbReference type="InterPro" id="IPR023753">
    <property type="entry name" value="FAD/NAD-binding_dom"/>
</dbReference>
<keyword evidence="1" id="KW-0560">Oxidoreductase</keyword>
<dbReference type="RefSeq" id="WP_033359191.1">
    <property type="nucleotide sequence ID" value="NZ_CP073767.1"/>
</dbReference>
<dbReference type="PRINTS" id="PR00469">
    <property type="entry name" value="PNDRDTASEII"/>
</dbReference>
<organism evidence="3 4">
    <name type="scientific">Dactylosporangium aurantiacum</name>
    <dbReference type="NCBI Taxonomy" id="35754"/>
    <lineage>
        <taxon>Bacteria</taxon>
        <taxon>Bacillati</taxon>
        <taxon>Actinomycetota</taxon>
        <taxon>Actinomycetes</taxon>
        <taxon>Micromonosporales</taxon>
        <taxon>Micromonosporaceae</taxon>
        <taxon>Dactylosporangium</taxon>
    </lineage>
</organism>
<evidence type="ECO:0000313" key="4">
    <source>
        <dbReference type="Proteomes" id="UP001058003"/>
    </source>
</evidence>
<dbReference type="InterPro" id="IPR036188">
    <property type="entry name" value="FAD/NAD-bd_sf"/>
</dbReference>
<feature type="domain" description="FAD/NAD(P)-binding" evidence="2">
    <location>
        <begin position="6"/>
        <end position="297"/>
    </location>
</feature>
<accession>A0A9Q9MGD2</accession>
<gene>
    <name evidence="3" type="ORF">Daura_32795</name>
</gene>
<dbReference type="EMBL" id="CP073767">
    <property type="protein sequence ID" value="UWZ51506.1"/>
    <property type="molecule type" value="Genomic_DNA"/>
</dbReference>
<evidence type="ECO:0000259" key="2">
    <source>
        <dbReference type="Pfam" id="PF07992"/>
    </source>
</evidence>
<dbReference type="SUPFAM" id="SSF51905">
    <property type="entry name" value="FAD/NAD(P)-binding domain"/>
    <property type="match status" value="1"/>
</dbReference>
<dbReference type="Pfam" id="PF07992">
    <property type="entry name" value="Pyr_redox_2"/>
    <property type="match status" value="1"/>
</dbReference>
<evidence type="ECO:0000313" key="3">
    <source>
        <dbReference type="EMBL" id="UWZ51506.1"/>
    </source>
</evidence>